<gene>
    <name evidence="7" type="ORF">PCOR1329_LOCUS64358</name>
</gene>
<dbReference type="SUPFAM" id="SSF144232">
    <property type="entry name" value="HIT/MYND zinc finger-like"/>
    <property type="match status" value="1"/>
</dbReference>
<comment type="caution">
    <text evidence="7">The sequence shown here is derived from an EMBL/GenBank/DDBJ whole genome shotgun (WGS) entry which is preliminary data.</text>
</comment>
<reference evidence="7" key="1">
    <citation type="submission" date="2023-10" db="EMBL/GenBank/DDBJ databases">
        <authorList>
            <person name="Chen Y."/>
            <person name="Shah S."/>
            <person name="Dougan E. K."/>
            <person name="Thang M."/>
            <person name="Chan C."/>
        </authorList>
    </citation>
    <scope>NUCLEOTIDE SEQUENCE [LARGE SCALE GENOMIC DNA]</scope>
</reference>
<protein>
    <recommendedName>
        <fullName evidence="6">MYND-type domain-containing protein</fullName>
    </recommendedName>
</protein>
<feature type="compositionally biased region" description="Low complexity" evidence="5">
    <location>
        <begin position="235"/>
        <end position="247"/>
    </location>
</feature>
<keyword evidence="3" id="KW-0862">Zinc</keyword>
<dbReference type="EMBL" id="CAUYUJ010018201">
    <property type="protein sequence ID" value="CAK0881551.1"/>
    <property type="molecule type" value="Genomic_DNA"/>
</dbReference>
<feature type="domain" description="MYND-type" evidence="6">
    <location>
        <begin position="155"/>
        <end position="191"/>
    </location>
</feature>
<evidence type="ECO:0000256" key="2">
    <source>
        <dbReference type="ARBA" id="ARBA00022771"/>
    </source>
</evidence>
<feature type="region of interest" description="Disordered" evidence="5">
    <location>
        <begin position="235"/>
        <end position="275"/>
    </location>
</feature>
<organism evidence="7 8">
    <name type="scientific">Prorocentrum cordatum</name>
    <dbReference type="NCBI Taxonomy" id="2364126"/>
    <lineage>
        <taxon>Eukaryota</taxon>
        <taxon>Sar</taxon>
        <taxon>Alveolata</taxon>
        <taxon>Dinophyceae</taxon>
        <taxon>Prorocentrales</taxon>
        <taxon>Prorocentraceae</taxon>
        <taxon>Prorocentrum</taxon>
    </lineage>
</organism>
<dbReference type="Proteomes" id="UP001189429">
    <property type="component" value="Unassembled WGS sequence"/>
</dbReference>
<evidence type="ECO:0000259" key="6">
    <source>
        <dbReference type="PROSITE" id="PS50865"/>
    </source>
</evidence>
<keyword evidence="8" id="KW-1185">Reference proteome</keyword>
<evidence type="ECO:0000256" key="1">
    <source>
        <dbReference type="ARBA" id="ARBA00022723"/>
    </source>
</evidence>
<evidence type="ECO:0000256" key="3">
    <source>
        <dbReference type="ARBA" id="ARBA00022833"/>
    </source>
</evidence>
<keyword evidence="1" id="KW-0479">Metal-binding</keyword>
<evidence type="ECO:0000256" key="4">
    <source>
        <dbReference type="PROSITE-ProRule" id="PRU00134"/>
    </source>
</evidence>
<dbReference type="InterPro" id="IPR002893">
    <property type="entry name" value="Znf_MYND"/>
</dbReference>
<dbReference type="Pfam" id="PF01753">
    <property type="entry name" value="zf-MYND"/>
    <property type="match status" value="1"/>
</dbReference>
<name>A0ABN9W9M9_9DINO</name>
<dbReference type="InterPro" id="IPR024119">
    <property type="entry name" value="TF_DEAF-1"/>
</dbReference>
<evidence type="ECO:0000313" key="8">
    <source>
        <dbReference type="Proteomes" id="UP001189429"/>
    </source>
</evidence>
<dbReference type="PANTHER" id="PTHR10237">
    <property type="entry name" value="DEFORMED EPIDERMAL AUTOREGULATORY FACTOR 1 HOMOLOG SUPPRESSIN"/>
    <property type="match status" value="1"/>
</dbReference>
<dbReference type="PANTHER" id="PTHR10237:SF15">
    <property type="entry name" value="LD37257P"/>
    <property type="match status" value="1"/>
</dbReference>
<dbReference type="Gene3D" id="6.10.140.2220">
    <property type="match status" value="1"/>
</dbReference>
<sequence length="275" mass="27849">MAPAPEEAALAAPGAAVEALLGGLAAGAGGEVESKAFKDCRYLFCKAAGLSLRLRPAASGHVDVVYLYAEGVDGFSAYRAGPLPAGLDWSDTSRSVVTRLGEPSDRFGGNRMPVQISYEVQGLDVHFRHCSWDDAENPVASLAVFAPTDPCFDLCAVCGKKARFHCSRCRLRRYCSSSCQRADWPKHQVACGHAGGGALGAAAKRALGGPLGGPGQALAPEAACDAPGAAAPDPFGAVRAAARSRPAGGAGGPGRPAGAEEAHGAPGAVSLDALD</sequence>
<accession>A0ABN9W9M9</accession>
<proteinExistence type="predicted"/>
<dbReference type="PROSITE" id="PS50865">
    <property type="entry name" value="ZF_MYND_2"/>
    <property type="match status" value="1"/>
</dbReference>
<evidence type="ECO:0000256" key="5">
    <source>
        <dbReference type="SAM" id="MobiDB-lite"/>
    </source>
</evidence>
<keyword evidence="2 4" id="KW-0863">Zinc-finger</keyword>
<evidence type="ECO:0000313" key="7">
    <source>
        <dbReference type="EMBL" id="CAK0881551.1"/>
    </source>
</evidence>